<evidence type="ECO:0000313" key="1">
    <source>
        <dbReference type="EMBL" id="MBC6445797.1"/>
    </source>
</evidence>
<reference evidence="1 2" key="1">
    <citation type="submission" date="2020-06" db="EMBL/GenBank/DDBJ databases">
        <title>Actinokineospora xiongansis sp. nov., isolated from soil of Baiyangdian.</title>
        <authorList>
            <person name="Zhang X."/>
        </authorList>
    </citation>
    <scope>NUCLEOTIDE SEQUENCE [LARGE SCALE GENOMIC DNA]</scope>
    <source>
        <strain evidence="1 2">HBU206404</strain>
    </source>
</reference>
<comment type="caution">
    <text evidence="1">The sequence shown here is derived from an EMBL/GenBank/DDBJ whole genome shotgun (WGS) entry which is preliminary data.</text>
</comment>
<name>A0ABR7KZL0_9PSEU</name>
<evidence type="ECO:0000313" key="2">
    <source>
        <dbReference type="Proteomes" id="UP000734823"/>
    </source>
</evidence>
<protein>
    <submittedName>
        <fullName evidence="1">DUF4288 domain-containing protein</fullName>
    </submittedName>
</protein>
<dbReference type="InterPro" id="IPR025630">
    <property type="entry name" value="DUF4288"/>
</dbReference>
<dbReference type="Proteomes" id="UP000734823">
    <property type="component" value="Unassembled WGS sequence"/>
</dbReference>
<keyword evidence="2" id="KW-1185">Reference proteome</keyword>
<dbReference type="RefSeq" id="WP_187217856.1">
    <property type="nucleotide sequence ID" value="NZ_JABVED010000001.1"/>
</dbReference>
<organism evidence="1 2">
    <name type="scientific">Actinokineospora xionganensis</name>
    <dbReference type="NCBI Taxonomy" id="2684470"/>
    <lineage>
        <taxon>Bacteria</taxon>
        <taxon>Bacillati</taxon>
        <taxon>Actinomycetota</taxon>
        <taxon>Actinomycetes</taxon>
        <taxon>Pseudonocardiales</taxon>
        <taxon>Pseudonocardiaceae</taxon>
        <taxon>Actinokineospora</taxon>
    </lineage>
</organism>
<dbReference type="Pfam" id="PF14119">
    <property type="entry name" value="DUF4288"/>
    <property type="match status" value="1"/>
</dbReference>
<dbReference type="EMBL" id="JABVED010000001">
    <property type="protein sequence ID" value="MBC6445797.1"/>
    <property type="molecule type" value="Genomic_DNA"/>
</dbReference>
<accession>A0ABR7KZL0</accession>
<sequence>MTMATEKPFVAVVLYESTCDSPDYQTLYREDFVLVHARTEDEARELVRARAEGEAGSHTNERGEVITLSVKRVLDVAPALDADLTRGGDLYSRHFTDFDAYRAFEPLLSEKD</sequence>
<gene>
    <name evidence="1" type="ORF">GPZ80_01260</name>
</gene>
<proteinExistence type="predicted"/>